<gene>
    <name evidence="2" type="ORF">DL1_08710</name>
</gene>
<evidence type="ECO:0000256" key="1">
    <source>
        <dbReference type="SAM" id="Coils"/>
    </source>
</evidence>
<keyword evidence="1" id="KW-0175">Coiled coil</keyword>
<name>A0A074TIL5_9RHOB</name>
<keyword evidence="3" id="KW-1185">Reference proteome</keyword>
<dbReference type="EMBL" id="JHEH01000023">
    <property type="protein sequence ID" value="KEP68838.1"/>
    <property type="molecule type" value="Genomic_DNA"/>
</dbReference>
<accession>A0A074TIL5</accession>
<comment type="caution">
    <text evidence="2">The sequence shown here is derived from an EMBL/GenBank/DDBJ whole genome shotgun (WGS) entry which is preliminary data.</text>
</comment>
<protein>
    <submittedName>
        <fullName evidence="2">Uncharacterized protein</fullName>
    </submittedName>
</protein>
<dbReference type="Proteomes" id="UP000027725">
    <property type="component" value="Unassembled WGS sequence"/>
</dbReference>
<dbReference type="AlphaFoldDB" id="A0A074TIL5"/>
<evidence type="ECO:0000313" key="3">
    <source>
        <dbReference type="Proteomes" id="UP000027725"/>
    </source>
</evidence>
<organism evidence="2 3">
    <name type="scientific">Thioclava dalianensis</name>
    <dbReference type="NCBI Taxonomy" id="1185766"/>
    <lineage>
        <taxon>Bacteria</taxon>
        <taxon>Pseudomonadati</taxon>
        <taxon>Pseudomonadota</taxon>
        <taxon>Alphaproteobacteria</taxon>
        <taxon>Rhodobacterales</taxon>
        <taxon>Paracoccaceae</taxon>
        <taxon>Thioclava</taxon>
    </lineage>
</organism>
<sequence length="88" mass="10192">MKPVETPKISKYVDCGPDDRAALIADLDHDYASDIERRASAMIMTLGREMDAGIKEVFRLSEENRKLRDRAVDLRKQRDAEIKKRADW</sequence>
<reference evidence="2 3" key="1">
    <citation type="submission" date="2014-03" db="EMBL/GenBank/DDBJ databases">
        <title>The draft genome sequence of Thioclava dalianensis DLFJ1-1.</title>
        <authorList>
            <person name="Lai Q."/>
            <person name="Shao Z."/>
        </authorList>
    </citation>
    <scope>NUCLEOTIDE SEQUENCE [LARGE SCALE GENOMIC DNA]</scope>
    <source>
        <strain evidence="2 3">DLFJ1-1</strain>
    </source>
</reference>
<evidence type="ECO:0000313" key="2">
    <source>
        <dbReference type="EMBL" id="KEP68838.1"/>
    </source>
</evidence>
<dbReference type="STRING" id="1185766.SAMN05216224_10647"/>
<proteinExistence type="predicted"/>
<feature type="coiled-coil region" evidence="1">
    <location>
        <begin position="57"/>
        <end position="84"/>
    </location>
</feature>